<sequence>MQPTSQLCCPSGLFARLIEAETQWRCSRVISVPRPDEVCRKSHSPSTTATGSHVRISIRHCVPRIPSVSFMCAARGMFPKPELKLFLIKRGLRRPLGDAGVRTFTRATAEGLYEVVLHADMAESQLSSLADLFECVLEIPYSNYAQTRRIRLAQDRPTELALSRPRCRRVTSCKRSSLGRKISGDRTFLVSRCPAVPQVVQQPSYDRWSLVPSGTAGRGRLVRWLRRALIGRCRRAGHPGCLPCVPLC</sequence>
<organism evidence="1 2">
    <name type="scientific">Hyalomma asiaticum</name>
    <name type="common">Tick</name>
    <dbReference type="NCBI Taxonomy" id="266040"/>
    <lineage>
        <taxon>Eukaryota</taxon>
        <taxon>Metazoa</taxon>
        <taxon>Ecdysozoa</taxon>
        <taxon>Arthropoda</taxon>
        <taxon>Chelicerata</taxon>
        <taxon>Arachnida</taxon>
        <taxon>Acari</taxon>
        <taxon>Parasitiformes</taxon>
        <taxon>Ixodida</taxon>
        <taxon>Ixodoidea</taxon>
        <taxon>Ixodidae</taxon>
        <taxon>Hyalomminae</taxon>
        <taxon>Hyalomma</taxon>
    </lineage>
</organism>
<accession>A0ACB7S500</accession>
<dbReference type="EMBL" id="CM023485">
    <property type="protein sequence ID" value="KAH6929953.1"/>
    <property type="molecule type" value="Genomic_DNA"/>
</dbReference>
<comment type="caution">
    <text evidence="1">The sequence shown here is derived from an EMBL/GenBank/DDBJ whole genome shotgun (WGS) entry which is preliminary data.</text>
</comment>
<evidence type="ECO:0000313" key="2">
    <source>
        <dbReference type="Proteomes" id="UP000821845"/>
    </source>
</evidence>
<keyword evidence="2" id="KW-1185">Reference proteome</keyword>
<evidence type="ECO:0000313" key="1">
    <source>
        <dbReference type="EMBL" id="KAH6929953.1"/>
    </source>
</evidence>
<dbReference type="Proteomes" id="UP000821845">
    <property type="component" value="Chromosome 5"/>
</dbReference>
<name>A0ACB7S500_HYAAI</name>
<gene>
    <name evidence="1" type="ORF">HPB50_007222</name>
</gene>
<reference evidence="1" key="1">
    <citation type="submission" date="2020-05" db="EMBL/GenBank/DDBJ databases">
        <title>Large-scale comparative analyses of tick genomes elucidate their genetic diversity and vector capacities.</title>
        <authorList>
            <person name="Jia N."/>
            <person name="Wang J."/>
            <person name="Shi W."/>
            <person name="Du L."/>
            <person name="Sun Y."/>
            <person name="Zhan W."/>
            <person name="Jiang J."/>
            <person name="Wang Q."/>
            <person name="Zhang B."/>
            <person name="Ji P."/>
            <person name="Sakyi L.B."/>
            <person name="Cui X."/>
            <person name="Yuan T."/>
            <person name="Jiang B."/>
            <person name="Yang W."/>
            <person name="Lam T.T.-Y."/>
            <person name="Chang Q."/>
            <person name="Ding S."/>
            <person name="Wang X."/>
            <person name="Zhu J."/>
            <person name="Ruan X."/>
            <person name="Zhao L."/>
            <person name="Wei J."/>
            <person name="Que T."/>
            <person name="Du C."/>
            <person name="Cheng J."/>
            <person name="Dai P."/>
            <person name="Han X."/>
            <person name="Huang E."/>
            <person name="Gao Y."/>
            <person name="Liu J."/>
            <person name="Shao H."/>
            <person name="Ye R."/>
            <person name="Li L."/>
            <person name="Wei W."/>
            <person name="Wang X."/>
            <person name="Wang C."/>
            <person name="Yang T."/>
            <person name="Huo Q."/>
            <person name="Li W."/>
            <person name="Guo W."/>
            <person name="Chen H."/>
            <person name="Zhou L."/>
            <person name="Ni X."/>
            <person name="Tian J."/>
            <person name="Zhou Y."/>
            <person name="Sheng Y."/>
            <person name="Liu T."/>
            <person name="Pan Y."/>
            <person name="Xia L."/>
            <person name="Li J."/>
            <person name="Zhao F."/>
            <person name="Cao W."/>
        </authorList>
    </citation>
    <scope>NUCLEOTIDE SEQUENCE</scope>
    <source>
        <strain evidence="1">Hyas-2018</strain>
    </source>
</reference>
<proteinExistence type="predicted"/>
<protein>
    <submittedName>
        <fullName evidence="1">Uncharacterized protein</fullName>
    </submittedName>
</protein>